<dbReference type="PANTHER" id="PTHR43065">
    <property type="entry name" value="SENSOR HISTIDINE KINASE"/>
    <property type="match status" value="1"/>
</dbReference>
<dbReference type="InterPro" id="IPR004358">
    <property type="entry name" value="Sig_transdc_His_kin-like_C"/>
</dbReference>
<organism evidence="6 9">
    <name type="scientific">Acinetobacter wanghuae</name>
    <dbReference type="NCBI Taxonomy" id="2662362"/>
    <lineage>
        <taxon>Bacteria</taxon>
        <taxon>Pseudomonadati</taxon>
        <taxon>Pseudomonadota</taxon>
        <taxon>Gammaproteobacteria</taxon>
        <taxon>Moraxellales</taxon>
        <taxon>Moraxellaceae</taxon>
        <taxon>Acinetobacter</taxon>
    </lineage>
</organism>
<evidence type="ECO:0000256" key="4">
    <source>
        <dbReference type="SAM" id="Phobius"/>
    </source>
</evidence>
<evidence type="ECO:0000313" key="6">
    <source>
        <dbReference type="EMBL" id="MQW92340.1"/>
    </source>
</evidence>
<evidence type="ECO:0000256" key="3">
    <source>
        <dbReference type="ARBA" id="ARBA00022553"/>
    </source>
</evidence>
<dbReference type="Gene3D" id="3.30.565.10">
    <property type="entry name" value="Histidine kinase-like ATPase, C-terminal domain"/>
    <property type="match status" value="1"/>
</dbReference>
<evidence type="ECO:0000313" key="7">
    <source>
        <dbReference type="EMBL" id="QGA12076.1"/>
    </source>
</evidence>
<dbReference type="SUPFAM" id="SSF55785">
    <property type="entry name" value="PYP-like sensor domain (PAS domain)"/>
    <property type="match status" value="1"/>
</dbReference>
<dbReference type="SMART" id="SM00387">
    <property type="entry name" value="HATPase_c"/>
    <property type="match status" value="1"/>
</dbReference>
<proteinExistence type="predicted"/>
<evidence type="ECO:0000313" key="9">
    <source>
        <dbReference type="Proteomes" id="UP000480556"/>
    </source>
</evidence>
<dbReference type="GO" id="GO:0000155">
    <property type="term" value="F:phosphorelay sensor kinase activity"/>
    <property type="evidence" value="ECO:0007669"/>
    <property type="project" value="InterPro"/>
</dbReference>
<dbReference type="AlphaFoldDB" id="A0A5Q0P5J5"/>
<evidence type="ECO:0000313" key="8">
    <source>
        <dbReference type="Proteomes" id="UP000327478"/>
    </source>
</evidence>
<dbReference type="PANTHER" id="PTHR43065:SF52">
    <property type="entry name" value="SENSOR PROTEIN KINASE PILS"/>
    <property type="match status" value="1"/>
</dbReference>
<dbReference type="InterPro" id="IPR035965">
    <property type="entry name" value="PAS-like_dom_sf"/>
</dbReference>
<keyword evidence="3" id="KW-0597">Phosphoprotein</keyword>
<comment type="catalytic activity">
    <reaction evidence="1">
        <text>ATP + protein L-histidine = ADP + protein N-phospho-L-histidine.</text>
        <dbReference type="EC" id="2.7.13.3"/>
    </reaction>
</comment>
<dbReference type="PRINTS" id="PR00344">
    <property type="entry name" value="BCTRLSENSOR"/>
</dbReference>
<keyword evidence="8" id="KW-1185">Reference proteome</keyword>
<dbReference type="InterPro" id="IPR005467">
    <property type="entry name" value="His_kinase_dom"/>
</dbReference>
<protein>
    <recommendedName>
        <fullName evidence="2">histidine kinase</fullName>
        <ecNumber evidence="2">2.7.13.3</ecNumber>
    </recommendedName>
</protein>
<dbReference type="Proteomes" id="UP000480556">
    <property type="component" value="Unassembled WGS sequence"/>
</dbReference>
<feature type="transmembrane region" description="Helical" evidence="4">
    <location>
        <begin position="127"/>
        <end position="146"/>
    </location>
</feature>
<dbReference type="SMART" id="SM00388">
    <property type="entry name" value="HisKA"/>
    <property type="match status" value="1"/>
</dbReference>
<keyword evidence="4" id="KW-0812">Transmembrane</keyword>
<keyword evidence="6" id="KW-0418">Kinase</keyword>
<evidence type="ECO:0000259" key="5">
    <source>
        <dbReference type="PROSITE" id="PS50109"/>
    </source>
</evidence>
<dbReference type="Proteomes" id="UP000327478">
    <property type="component" value="Chromosome"/>
</dbReference>
<feature type="transmembrane region" description="Helical" evidence="4">
    <location>
        <begin position="50"/>
        <end position="68"/>
    </location>
</feature>
<dbReference type="InterPro" id="IPR036890">
    <property type="entry name" value="HATPase_C_sf"/>
</dbReference>
<dbReference type="RefSeq" id="WP_153372971.1">
    <property type="nucleotide sequence ID" value="NZ_CP045650.1"/>
</dbReference>
<dbReference type="Pfam" id="PF02518">
    <property type="entry name" value="HATPase_c"/>
    <property type="match status" value="1"/>
</dbReference>
<dbReference type="Pfam" id="PF25323">
    <property type="entry name" value="6TM_PilS"/>
    <property type="match status" value="1"/>
</dbReference>
<accession>A0A5Q0P5J5</accession>
<dbReference type="InterPro" id="IPR003661">
    <property type="entry name" value="HisK_dim/P_dom"/>
</dbReference>
<feature type="domain" description="Histidine kinase" evidence="5">
    <location>
        <begin position="319"/>
        <end position="520"/>
    </location>
</feature>
<keyword evidence="4" id="KW-1133">Transmembrane helix</keyword>
<name>A0A5Q0P5J5_9GAMM</name>
<dbReference type="SUPFAM" id="SSF55874">
    <property type="entry name" value="ATPase domain of HSP90 chaperone/DNA topoisomerase II/histidine kinase"/>
    <property type="match status" value="1"/>
</dbReference>
<feature type="transmembrane region" description="Helical" evidence="4">
    <location>
        <begin position="158"/>
        <end position="175"/>
    </location>
</feature>
<dbReference type="Gene3D" id="3.30.450.20">
    <property type="entry name" value="PAS domain"/>
    <property type="match status" value="1"/>
</dbReference>
<gene>
    <name evidence="7" type="ORF">GFH30_12190</name>
    <name evidence="6" type="ORF">GHJ48_08035</name>
</gene>
<reference evidence="8 9" key="1">
    <citation type="submission" date="2019-10" db="EMBL/GenBank/DDBJ databases">
        <authorList>
            <person name="Dong K."/>
        </authorList>
    </citation>
    <scope>NUCLEOTIDE SEQUENCE [LARGE SCALE GENOMIC DNA]</scope>
    <source>
        <strain evidence="8">dk386</strain>
        <strain evidence="7">Dk386</strain>
        <strain evidence="6">Dk771</strain>
        <strain evidence="9">dk771</strain>
    </source>
</reference>
<dbReference type="EMBL" id="WITK01000012">
    <property type="protein sequence ID" value="MQW92340.1"/>
    <property type="molecule type" value="Genomic_DNA"/>
</dbReference>
<dbReference type="CDD" id="cd00082">
    <property type="entry name" value="HisKA"/>
    <property type="match status" value="1"/>
</dbReference>
<dbReference type="InterPro" id="IPR003594">
    <property type="entry name" value="HATPase_dom"/>
</dbReference>
<dbReference type="InterPro" id="IPR036097">
    <property type="entry name" value="HisK_dim/P_sf"/>
</dbReference>
<feature type="transmembrane region" description="Helical" evidence="4">
    <location>
        <begin position="21"/>
        <end position="38"/>
    </location>
</feature>
<dbReference type="SUPFAM" id="SSF47384">
    <property type="entry name" value="Homodimeric domain of signal transducing histidine kinase"/>
    <property type="match status" value="1"/>
</dbReference>
<dbReference type="EMBL" id="CP045650">
    <property type="protein sequence ID" value="QGA12076.1"/>
    <property type="molecule type" value="Genomic_DNA"/>
</dbReference>
<feature type="transmembrane region" description="Helical" evidence="4">
    <location>
        <begin position="80"/>
        <end position="97"/>
    </location>
</feature>
<evidence type="ECO:0000256" key="2">
    <source>
        <dbReference type="ARBA" id="ARBA00012438"/>
    </source>
</evidence>
<feature type="transmembrane region" description="Helical" evidence="4">
    <location>
        <begin position="103"/>
        <end position="120"/>
    </location>
</feature>
<keyword evidence="4" id="KW-0472">Membrane</keyword>
<dbReference type="EC" id="2.7.13.3" evidence="2"/>
<sequence>MPQQSIHSELNQYHLGLWYTAYRLIISVGLLLIFMLTYDGMGSEYQFPQLYGYVLATFVTISSIQLLTIKLVKNYISQQLIIIFFTDLCALSLLTLATNGPNLHLGLLFVITIFSASLLIDAKKSLVITLIAVISVIYQHFIGSIFEISSLTNIGNSTLLAFLFFVVYGTGQIAVRRFQIMENLNFSQSIELNRLQNINRYILEQIETGYLVLDENFHVVLSNPAACHLLGIPAMYAHDKFPLYRSQPDLFELIKFEDLENGERFQFESQQSRYNIHVQVQKLLVPHQTLILLVLEDAKKLNQQVQQLKLASLGQLSASIAHEIRNPLAAIVQANDLFQDSEISQQAVLNQMISKQAIRIDRIIQDTLNMVKNKEMHPILIQLNAFLPLLIREDLADVAHQIRFNMDMPLAIQFDEEQLRQVLINLVRNAIRHNDPELDYIEINIRPYEHKVWIDVRDFGDGVAITDQASLFKPFFSTSIHGTGLGLYLSHSFCEANQAQLNYIQQEQGACFRISCQRITV</sequence>
<dbReference type="Gene3D" id="1.10.287.130">
    <property type="match status" value="1"/>
</dbReference>
<keyword evidence="6" id="KW-0808">Transferase</keyword>
<dbReference type="Pfam" id="PF00512">
    <property type="entry name" value="HisKA"/>
    <property type="match status" value="1"/>
</dbReference>
<evidence type="ECO:0000256" key="1">
    <source>
        <dbReference type="ARBA" id="ARBA00000085"/>
    </source>
</evidence>
<dbReference type="PROSITE" id="PS50109">
    <property type="entry name" value="HIS_KIN"/>
    <property type="match status" value="1"/>
</dbReference>